<feature type="compositionally biased region" description="Polar residues" evidence="1">
    <location>
        <begin position="118"/>
        <end position="129"/>
    </location>
</feature>
<dbReference type="AlphaFoldDB" id="A0A8H7ELJ8"/>
<reference evidence="3" key="1">
    <citation type="submission" date="2020-01" db="EMBL/GenBank/DDBJ databases">
        <title>Genome Sequencing of Three Apophysomyces-Like Fungal Strains Confirms a Novel Fungal Genus in the Mucoromycota with divergent Burkholderia-like Endosymbiotic Bacteria.</title>
        <authorList>
            <person name="Stajich J.E."/>
            <person name="Macias A.M."/>
            <person name="Carter-House D."/>
            <person name="Lovett B."/>
            <person name="Kasson L.R."/>
            <person name="Berry K."/>
            <person name="Grigoriev I."/>
            <person name="Chang Y."/>
            <person name="Spatafora J."/>
            <person name="Kasson M.T."/>
        </authorList>
    </citation>
    <scope>NUCLEOTIDE SEQUENCE</scope>
    <source>
        <strain evidence="3">NRRL A-21654</strain>
    </source>
</reference>
<evidence type="ECO:0000256" key="1">
    <source>
        <dbReference type="SAM" id="MobiDB-lite"/>
    </source>
</evidence>
<evidence type="ECO:0000259" key="2">
    <source>
        <dbReference type="PROSITE" id="PS51745"/>
    </source>
</evidence>
<dbReference type="SMART" id="SM00666">
    <property type="entry name" value="PB1"/>
    <property type="match status" value="1"/>
</dbReference>
<evidence type="ECO:0000313" key="4">
    <source>
        <dbReference type="Proteomes" id="UP000605846"/>
    </source>
</evidence>
<dbReference type="Pfam" id="PF00564">
    <property type="entry name" value="PB1"/>
    <property type="match status" value="1"/>
</dbReference>
<feature type="region of interest" description="Disordered" evidence="1">
    <location>
        <begin position="116"/>
        <end position="140"/>
    </location>
</feature>
<dbReference type="SUPFAM" id="SSF54277">
    <property type="entry name" value="CAD &amp; PB1 domains"/>
    <property type="match status" value="1"/>
</dbReference>
<dbReference type="Gene3D" id="3.10.20.90">
    <property type="entry name" value="Phosphatidylinositol 3-kinase Catalytic Subunit, Chain A, domain 1"/>
    <property type="match status" value="1"/>
</dbReference>
<dbReference type="PROSITE" id="PS51745">
    <property type="entry name" value="PB1"/>
    <property type="match status" value="1"/>
</dbReference>
<dbReference type="InterPro" id="IPR000270">
    <property type="entry name" value="PB1_dom"/>
</dbReference>
<sequence length="218" mass="24042">MSTSSAGTIEITSDLHVKAYLKDRSEFRRFWFKRGFGGERNYISYDMFVDKIKRIFSLNTEFSITYTDYEGDEVRISSDEELGLAITDPASPSSLRIVILGNLSKPDAKPAAFGAKNTEASLTNGTPQQAERGDTDPSPTSLSEIVGRLDKEIIKLQQTTQESISSLSRTLTETASRAAAEAMNHVFRSSRHVVPLKTNPSDLKPSIKCNGCLQLIKG</sequence>
<keyword evidence="4" id="KW-1185">Reference proteome</keyword>
<dbReference type="Proteomes" id="UP000605846">
    <property type="component" value="Unassembled WGS sequence"/>
</dbReference>
<protein>
    <recommendedName>
        <fullName evidence="2">PB1 domain-containing protein</fullName>
    </recommendedName>
</protein>
<gene>
    <name evidence="3" type="ORF">EC973_004293</name>
</gene>
<proteinExistence type="predicted"/>
<accession>A0A8H7ELJ8</accession>
<organism evidence="3 4">
    <name type="scientific">Apophysomyces ossiformis</name>
    <dbReference type="NCBI Taxonomy" id="679940"/>
    <lineage>
        <taxon>Eukaryota</taxon>
        <taxon>Fungi</taxon>
        <taxon>Fungi incertae sedis</taxon>
        <taxon>Mucoromycota</taxon>
        <taxon>Mucoromycotina</taxon>
        <taxon>Mucoromycetes</taxon>
        <taxon>Mucorales</taxon>
        <taxon>Mucorineae</taxon>
        <taxon>Mucoraceae</taxon>
        <taxon>Apophysomyces</taxon>
    </lineage>
</organism>
<feature type="domain" description="PB1" evidence="2">
    <location>
        <begin position="14"/>
        <end position="102"/>
    </location>
</feature>
<name>A0A8H7ELJ8_9FUNG</name>
<evidence type="ECO:0000313" key="3">
    <source>
        <dbReference type="EMBL" id="KAF7721704.1"/>
    </source>
</evidence>
<dbReference type="EMBL" id="JABAYA010000242">
    <property type="protein sequence ID" value="KAF7721704.1"/>
    <property type="molecule type" value="Genomic_DNA"/>
</dbReference>
<dbReference type="InterPro" id="IPR053793">
    <property type="entry name" value="PB1-like"/>
</dbReference>
<comment type="caution">
    <text evidence="3">The sequence shown here is derived from an EMBL/GenBank/DDBJ whole genome shotgun (WGS) entry which is preliminary data.</text>
</comment>
<dbReference type="OrthoDB" id="441278at2759"/>